<keyword evidence="11" id="KW-0472">Membrane</keyword>
<feature type="domain" description="AMP-dependent synthetase/ligase" evidence="15">
    <location>
        <begin position="31"/>
        <end position="419"/>
    </location>
</feature>
<dbReference type="GO" id="GO:0016020">
    <property type="term" value="C:membrane"/>
    <property type="evidence" value="ECO:0007669"/>
    <property type="project" value="UniProtKB-SubCell"/>
</dbReference>
<dbReference type="EC" id="6.2.1.3" evidence="12"/>
<evidence type="ECO:0000256" key="6">
    <source>
        <dbReference type="ARBA" id="ARBA00022741"/>
    </source>
</evidence>
<protein>
    <recommendedName>
        <fullName evidence="13">Long-chain-fatty-acid--CoA ligase</fullName>
        <ecNumber evidence="12">6.2.1.3</ecNumber>
    </recommendedName>
    <alternativeName>
        <fullName evidence="14">Long-chain acyl-CoA synthetase</fullName>
    </alternativeName>
</protein>
<evidence type="ECO:0000256" key="12">
    <source>
        <dbReference type="ARBA" id="ARBA00026121"/>
    </source>
</evidence>
<keyword evidence="10" id="KW-0443">Lipid metabolism</keyword>
<dbReference type="EMBL" id="FWPT01000003">
    <property type="protein sequence ID" value="SMA41988.1"/>
    <property type="molecule type" value="Genomic_DNA"/>
</dbReference>
<dbReference type="InterPro" id="IPR050237">
    <property type="entry name" value="ATP-dep_AMP-bd_enzyme"/>
</dbReference>
<comment type="similarity">
    <text evidence="4">Belongs to the ATP-dependent AMP-binding enzyme family.</text>
</comment>
<evidence type="ECO:0000256" key="7">
    <source>
        <dbReference type="ARBA" id="ARBA00022832"/>
    </source>
</evidence>
<dbReference type="OrthoDB" id="9761989at2"/>
<dbReference type="Proteomes" id="UP000196573">
    <property type="component" value="Unassembled WGS sequence"/>
</dbReference>
<dbReference type="InterPro" id="IPR000873">
    <property type="entry name" value="AMP-dep_synth/lig_dom"/>
</dbReference>
<dbReference type="NCBIfam" id="NF004229">
    <property type="entry name" value="PRK05677.1"/>
    <property type="match status" value="1"/>
</dbReference>
<keyword evidence="7" id="KW-0276">Fatty acid metabolism</keyword>
<evidence type="ECO:0000259" key="16">
    <source>
        <dbReference type="Pfam" id="PF13193"/>
    </source>
</evidence>
<dbReference type="InterPro" id="IPR025110">
    <property type="entry name" value="AMP-bd_C"/>
</dbReference>
<dbReference type="RefSeq" id="WP_087108240.1">
    <property type="nucleotide sequence ID" value="NZ_CBCSCN010000009.1"/>
</dbReference>
<dbReference type="Gene3D" id="3.30.300.30">
    <property type="match status" value="1"/>
</dbReference>
<sequence length="566" mass="62719">MNGTFWSNKYPAGVPAQIDSGAYSSILDVLDEACDQFRFKTAFSNLGRELTFSELNEQSNHFASWLQNHTDLVPGDRIAVQLPNLLQYPVVVFGAMKAGLIVVNTNPLYTEREMEHQFNDSGAKALVVLANMAHMAQKVVPKTGIKHVVITEVADMLPPVKRLLINAVVRYVKKMVPDYAIPGAVPFNQALAKGKTKPVQRHKGDVNDTAVLQYTGGTTGVAKGAELSHGNIIANMQQIHGMVKQDIVLGGELIVAPLPLYHIYSFTVHCMIGLKTGMHSMLVTNPRDIAGFVKDLKKTRFTMFVGLNTLFNGLMKNPDFQQLDFSPLKLTLSGGMALQMETAKRWQQMTGCAINEGYGMTEASPVISLNPLTDNRLGTIGMPLPSTEVRIVDDEGHDLEIGQIGELLVRGPQVMKGYWERPEETAATLSEDGWLSTGDICTIDEDGYIRIVDRKKDMISVSGFNVYPNELEDVLVRHPDVEQCAAIGVPCEKTGEKIKMFVVASTALNEEDLKAHFRQYVTGYKVPKEFEFRDELPVTNVGKVLRRTLRDEELAKRVQKEQAKKA</sequence>
<keyword evidence="5 17" id="KW-0436">Ligase</keyword>
<evidence type="ECO:0000313" key="17">
    <source>
        <dbReference type="EMBL" id="SMA41988.1"/>
    </source>
</evidence>
<evidence type="ECO:0000256" key="2">
    <source>
        <dbReference type="ARBA" id="ARBA00004170"/>
    </source>
</evidence>
<dbReference type="PANTHER" id="PTHR43767:SF8">
    <property type="entry name" value="LONG-CHAIN-FATTY-ACID--COA LIGASE"/>
    <property type="match status" value="1"/>
</dbReference>
<keyword evidence="8" id="KW-0067">ATP-binding</keyword>
<name>A0A1X7AH63_9GAMM</name>
<comment type="subcellular location">
    <subcellularLocation>
        <location evidence="2">Membrane</location>
        <topology evidence="2">Peripheral membrane protein</topology>
    </subcellularLocation>
</comment>
<dbReference type="Gene3D" id="2.30.38.10">
    <property type="entry name" value="Luciferase, Domain 3"/>
    <property type="match status" value="1"/>
</dbReference>
<evidence type="ECO:0000256" key="3">
    <source>
        <dbReference type="ARBA" id="ARBA00005005"/>
    </source>
</evidence>
<gene>
    <name evidence="17" type="primary">fadD_3</name>
    <name evidence="17" type="ORF">EHSB41UT_01372</name>
</gene>
<evidence type="ECO:0000256" key="11">
    <source>
        <dbReference type="ARBA" id="ARBA00023136"/>
    </source>
</evidence>
<evidence type="ECO:0000256" key="1">
    <source>
        <dbReference type="ARBA" id="ARBA00001946"/>
    </source>
</evidence>
<dbReference type="InterPro" id="IPR045851">
    <property type="entry name" value="AMP-bd_C_sf"/>
</dbReference>
<evidence type="ECO:0000313" key="18">
    <source>
        <dbReference type="Proteomes" id="UP000196573"/>
    </source>
</evidence>
<evidence type="ECO:0000256" key="5">
    <source>
        <dbReference type="ARBA" id="ARBA00022598"/>
    </source>
</evidence>
<dbReference type="PROSITE" id="PS00455">
    <property type="entry name" value="AMP_BINDING"/>
    <property type="match status" value="1"/>
</dbReference>
<evidence type="ECO:0000256" key="13">
    <source>
        <dbReference type="ARBA" id="ARBA00039545"/>
    </source>
</evidence>
<keyword evidence="6" id="KW-0547">Nucleotide-binding</keyword>
<comment type="cofactor">
    <cofactor evidence="1">
        <name>Mg(2+)</name>
        <dbReference type="ChEBI" id="CHEBI:18420"/>
    </cofactor>
</comment>
<evidence type="ECO:0000256" key="8">
    <source>
        <dbReference type="ARBA" id="ARBA00022840"/>
    </source>
</evidence>
<organism evidence="17 18">
    <name type="scientific">Parendozoicomonas haliclonae</name>
    <dbReference type="NCBI Taxonomy" id="1960125"/>
    <lineage>
        <taxon>Bacteria</taxon>
        <taxon>Pseudomonadati</taxon>
        <taxon>Pseudomonadota</taxon>
        <taxon>Gammaproteobacteria</taxon>
        <taxon>Oceanospirillales</taxon>
        <taxon>Endozoicomonadaceae</taxon>
        <taxon>Parendozoicomonas</taxon>
    </lineage>
</organism>
<keyword evidence="18" id="KW-1185">Reference proteome</keyword>
<dbReference type="FunFam" id="3.40.50.12780:FF:000003">
    <property type="entry name" value="Long-chain-fatty-acid--CoA ligase FadD"/>
    <property type="match status" value="1"/>
</dbReference>
<feature type="domain" description="AMP-binding enzyme C-terminal" evidence="16">
    <location>
        <begin position="470"/>
        <end position="543"/>
    </location>
</feature>
<dbReference type="FunFam" id="3.30.300.30:FF:000006">
    <property type="entry name" value="Long-chain-fatty-acid--CoA ligase FadD"/>
    <property type="match status" value="1"/>
</dbReference>
<dbReference type="SUPFAM" id="SSF56801">
    <property type="entry name" value="Acetyl-CoA synthetase-like"/>
    <property type="match status" value="1"/>
</dbReference>
<proteinExistence type="inferred from homology"/>
<dbReference type="Gene3D" id="3.40.50.980">
    <property type="match status" value="2"/>
</dbReference>
<comment type="pathway">
    <text evidence="3">Lipid metabolism; fatty acid beta-oxidation.</text>
</comment>
<dbReference type="InterPro" id="IPR020845">
    <property type="entry name" value="AMP-binding_CS"/>
</dbReference>
<dbReference type="Pfam" id="PF13193">
    <property type="entry name" value="AMP-binding_C"/>
    <property type="match status" value="1"/>
</dbReference>
<dbReference type="GO" id="GO:0005524">
    <property type="term" value="F:ATP binding"/>
    <property type="evidence" value="ECO:0007669"/>
    <property type="project" value="UniProtKB-KW"/>
</dbReference>
<dbReference type="Pfam" id="PF00501">
    <property type="entry name" value="AMP-binding"/>
    <property type="match status" value="1"/>
</dbReference>
<keyword evidence="9" id="KW-0460">Magnesium</keyword>
<reference evidence="17 18" key="1">
    <citation type="submission" date="2017-03" db="EMBL/GenBank/DDBJ databases">
        <authorList>
            <person name="Afonso C.L."/>
            <person name="Miller P.J."/>
            <person name="Scott M.A."/>
            <person name="Spackman E."/>
            <person name="Goraichik I."/>
            <person name="Dimitrov K.M."/>
            <person name="Suarez D.L."/>
            <person name="Swayne D.E."/>
        </authorList>
    </citation>
    <scope>NUCLEOTIDE SEQUENCE [LARGE SCALE GENOMIC DNA]</scope>
    <source>
        <strain evidence="17">SB41UT1</strain>
    </source>
</reference>
<dbReference type="CDD" id="cd05936">
    <property type="entry name" value="FC-FACS_FadD_like"/>
    <property type="match status" value="1"/>
</dbReference>
<evidence type="ECO:0000256" key="9">
    <source>
        <dbReference type="ARBA" id="ARBA00022842"/>
    </source>
</evidence>
<dbReference type="GO" id="GO:0004467">
    <property type="term" value="F:long-chain fatty acid-CoA ligase activity"/>
    <property type="evidence" value="ECO:0007669"/>
    <property type="project" value="UniProtKB-EC"/>
</dbReference>
<dbReference type="PANTHER" id="PTHR43767">
    <property type="entry name" value="LONG-CHAIN-FATTY-ACID--COA LIGASE"/>
    <property type="match status" value="1"/>
</dbReference>
<evidence type="ECO:0000256" key="4">
    <source>
        <dbReference type="ARBA" id="ARBA00006432"/>
    </source>
</evidence>
<evidence type="ECO:0000256" key="14">
    <source>
        <dbReference type="ARBA" id="ARBA00042773"/>
    </source>
</evidence>
<accession>A0A1X7AH63</accession>
<evidence type="ECO:0000259" key="15">
    <source>
        <dbReference type="Pfam" id="PF00501"/>
    </source>
</evidence>
<dbReference type="AlphaFoldDB" id="A0A1X7AH63"/>
<evidence type="ECO:0000256" key="10">
    <source>
        <dbReference type="ARBA" id="ARBA00023098"/>
    </source>
</evidence>